<dbReference type="PROSITE" id="PS51352">
    <property type="entry name" value="THIOREDOXIN_2"/>
    <property type="match status" value="1"/>
</dbReference>
<dbReference type="Pfam" id="PF00578">
    <property type="entry name" value="AhpC-TSA"/>
    <property type="match status" value="1"/>
</dbReference>
<dbReference type="InterPro" id="IPR047262">
    <property type="entry name" value="PRX-like1"/>
</dbReference>
<dbReference type="EMBL" id="SGXG01000001">
    <property type="protein sequence ID" value="RZS97073.1"/>
    <property type="molecule type" value="Genomic_DNA"/>
</dbReference>
<protein>
    <submittedName>
        <fullName evidence="2">AhpC/TSA family protein</fullName>
    </submittedName>
</protein>
<evidence type="ECO:0000313" key="2">
    <source>
        <dbReference type="EMBL" id="RZS97073.1"/>
    </source>
</evidence>
<dbReference type="InterPro" id="IPR036249">
    <property type="entry name" value="Thioredoxin-like_sf"/>
</dbReference>
<keyword evidence="3" id="KW-1185">Reference proteome</keyword>
<dbReference type="PANTHER" id="PTHR43640">
    <property type="entry name" value="OS07G0260300 PROTEIN"/>
    <property type="match status" value="1"/>
</dbReference>
<dbReference type="Gene3D" id="3.40.30.10">
    <property type="entry name" value="Glutaredoxin"/>
    <property type="match status" value="1"/>
</dbReference>
<dbReference type="GO" id="GO:0016209">
    <property type="term" value="F:antioxidant activity"/>
    <property type="evidence" value="ECO:0007669"/>
    <property type="project" value="InterPro"/>
</dbReference>
<name>A0A4Q7PA02_9BACT</name>
<organism evidence="2 3">
    <name type="scientific">Cecembia calidifontis</name>
    <dbReference type="NCBI Taxonomy" id="1187080"/>
    <lineage>
        <taxon>Bacteria</taxon>
        <taxon>Pseudomonadati</taxon>
        <taxon>Bacteroidota</taxon>
        <taxon>Cytophagia</taxon>
        <taxon>Cytophagales</taxon>
        <taxon>Cyclobacteriaceae</taxon>
        <taxon>Cecembia</taxon>
    </lineage>
</organism>
<dbReference type="SUPFAM" id="SSF52833">
    <property type="entry name" value="Thioredoxin-like"/>
    <property type="match status" value="1"/>
</dbReference>
<comment type="caution">
    <text evidence="2">The sequence shown here is derived from an EMBL/GenBank/DDBJ whole genome shotgun (WGS) entry which is preliminary data.</text>
</comment>
<proteinExistence type="predicted"/>
<feature type="domain" description="Thioredoxin" evidence="1">
    <location>
        <begin position="18"/>
        <end position="171"/>
    </location>
</feature>
<evidence type="ECO:0000259" key="1">
    <source>
        <dbReference type="PROSITE" id="PS51352"/>
    </source>
</evidence>
<accession>A0A4Q7PA02</accession>
<dbReference type="InterPro" id="IPR013766">
    <property type="entry name" value="Thioredoxin_domain"/>
</dbReference>
<reference evidence="2 3" key="1">
    <citation type="submission" date="2019-02" db="EMBL/GenBank/DDBJ databases">
        <title>Genomic Encyclopedia of Archaeal and Bacterial Type Strains, Phase II (KMG-II): from individual species to whole genera.</title>
        <authorList>
            <person name="Goeker M."/>
        </authorList>
    </citation>
    <scope>NUCLEOTIDE SEQUENCE [LARGE SCALE GENOMIC DNA]</scope>
    <source>
        <strain evidence="2 3">DSM 21411</strain>
    </source>
</reference>
<sequence>MMKSLVLSIVTVTLISFRLSAQRVDNFQLEDVLTGNTFTLTEHNDARGVVLIFTSLNCPFSKLYEERIVNLHNEFANQGFVFAMINPHVKVEEGESAADMKQRASERNISFPFLADGDQVVTRQLGITKLPEVVLVTPSPTGYSIAYRGAIDNNPQVAANANLKYLENALNAIANRRNPSPTSSRPVGCNVRLIGL</sequence>
<dbReference type="InterPro" id="IPR000866">
    <property type="entry name" value="AhpC/TSA"/>
</dbReference>
<dbReference type="GO" id="GO:0016491">
    <property type="term" value="F:oxidoreductase activity"/>
    <property type="evidence" value="ECO:0007669"/>
    <property type="project" value="InterPro"/>
</dbReference>
<dbReference type="Proteomes" id="UP000292209">
    <property type="component" value="Unassembled WGS sequence"/>
</dbReference>
<dbReference type="RefSeq" id="WP_242617472.1">
    <property type="nucleotide sequence ID" value="NZ_SGXG01000001.1"/>
</dbReference>
<gene>
    <name evidence="2" type="ORF">BC751_2670</name>
</gene>
<dbReference type="PANTHER" id="PTHR43640:SF1">
    <property type="entry name" value="THIOREDOXIN-DEPENDENT PEROXIREDOXIN"/>
    <property type="match status" value="1"/>
</dbReference>
<dbReference type="AlphaFoldDB" id="A0A4Q7PA02"/>
<evidence type="ECO:0000313" key="3">
    <source>
        <dbReference type="Proteomes" id="UP000292209"/>
    </source>
</evidence>